<dbReference type="Proteomes" id="UP000295781">
    <property type="component" value="Chromosome"/>
</dbReference>
<gene>
    <name evidence="2" type="ORF">SOCEGT47_022220</name>
</gene>
<dbReference type="EMBL" id="CP012670">
    <property type="protein sequence ID" value="AUX21735.1"/>
    <property type="molecule type" value="Genomic_DNA"/>
</dbReference>
<feature type="compositionally biased region" description="Pro residues" evidence="1">
    <location>
        <begin position="152"/>
        <end position="182"/>
    </location>
</feature>
<feature type="region of interest" description="Disordered" evidence="1">
    <location>
        <begin position="151"/>
        <end position="182"/>
    </location>
</feature>
<feature type="region of interest" description="Disordered" evidence="1">
    <location>
        <begin position="1"/>
        <end position="20"/>
    </location>
</feature>
<dbReference type="AlphaFoldDB" id="A0A4P2PXY2"/>
<reference evidence="2 3" key="1">
    <citation type="submission" date="2015-09" db="EMBL/GenBank/DDBJ databases">
        <title>Sorangium comparison.</title>
        <authorList>
            <person name="Zaburannyi N."/>
            <person name="Bunk B."/>
            <person name="Overmann J."/>
            <person name="Mueller R."/>
        </authorList>
    </citation>
    <scope>NUCLEOTIDE SEQUENCE [LARGE SCALE GENOMIC DNA]</scope>
    <source>
        <strain evidence="2 3">So ceGT47</strain>
    </source>
</reference>
<evidence type="ECO:0000256" key="1">
    <source>
        <dbReference type="SAM" id="MobiDB-lite"/>
    </source>
</evidence>
<accession>A0A4P2PXY2</accession>
<evidence type="ECO:0000313" key="2">
    <source>
        <dbReference type="EMBL" id="AUX21735.1"/>
    </source>
</evidence>
<proteinExistence type="predicted"/>
<name>A0A4P2PXY2_SORCE</name>
<organism evidence="2 3">
    <name type="scientific">Sorangium cellulosum</name>
    <name type="common">Polyangium cellulosum</name>
    <dbReference type="NCBI Taxonomy" id="56"/>
    <lineage>
        <taxon>Bacteria</taxon>
        <taxon>Pseudomonadati</taxon>
        <taxon>Myxococcota</taxon>
        <taxon>Polyangia</taxon>
        <taxon>Polyangiales</taxon>
        <taxon>Polyangiaceae</taxon>
        <taxon>Sorangium</taxon>
    </lineage>
</organism>
<feature type="compositionally biased region" description="Basic and acidic residues" evidence="1">
    <location>
        <begin position="1"/>
        <end position="13"/>
    </location>
</feature>
<evidence type="ECO:0000313" key="3">
    <source>
        <dbReference type="Proteomes" id="UP000295781"/>
    </source>
</evidence>
<sequence length="369" mass="39219">MDGRAPRGARRDAPPGGEPPRCCPPHACVAAVAAVLLLPWRAGAAPPRVAVQLQYQRAPGAEHCPRERLLREELAQRLGYDPVDPEADVAIKALVFRGPDREMHATLDLHDAAGAVTWSRHLVAYNNDCRELVLNMALSLRVAIDPTLRVQPAPPARPAPAPLPDEPAPPPDAPPEAPPRPAWPKLKAGLDGFVSHGILQATSAGPALGIALRYPSFSLGLEGRFDLPVTFRVDGTARVSTWLAAANVVPCAQVHRLFACGFVSFGAMSSSSPDLDLTTEAPSFWLALGPRAGLEVPISEQIGVQLYGDIVIRATPFILTHTSNGTERALWEAPSLGGRFGLRLVVNLSALRGAPAQRAALVRSTGAPR</sequence>
<protein>
    <submittedName>
        <fullName evidence="2">Uncharacterized protein</fullName>
    </submittedName>
</protein>